<sequence length="87" mass="9755">MLDEIFKLKKSSNMRMRAFGEQQAAKFQGSQSVKAQVESTLKLSTAKINVPKRKTDGQDCSCQIYQFSSKLVKDAPMKTVPNGDRII</sequence>
<dbReference type="EMBL" id="JYDW01000240">
    <property type="protein sequence ID" value="KRZ51070.1"/>
    <property type="molecule type" value="Genomic_DNA"/>
</dbReference>
<accession>A0A0V1KWB2</accession>
<keyword evidence="2" id="KW-1185">Reference proteome</keyword>
<comment type="caution">
    <text evidence="1">The sequence shown here is derived from an EMBL/GenBank/DDBJ whole genome shotgun (WGS) entry which is preliminary data.</text>
</comment>
<evidence type="ECO:0000313" key="1">
    <source>
        <dbReference type="EMBL" id="KRZ51070.1"/>
    </source>
</evidence>
<evidence type="ECO:0000313" key="2">
    <source>
        <dbReference type="Proteomes" id="UP000054721"/>
    </source>
</evidence>
<dbReference type="Proteomes" id="UP000054721">
    <property type="component" value="Unassembled WGS sequence"/>
</dbReference>
<protein>
    <submittedName>
        <fullName evidence="1">Uncharacterized protein</fullName>
    </submittedName>
</protein>
<dbReference type="AlphaFoldDB" id="A0A0V1KWB2"/>
<name>A0A0V1KWB2_9BILA</name>
<organism evidence="1 2">
    <name type="scientific">Trichinella nativa</name>
    <dbReference type="NCBI Taxonomy" id="6335"/>
    <lineage>
        <taxon>Eukaryota</taxon>
        <taxon>Metazoa</taxon>
        <taxon>Ecdysozoa</taxon>
        <taxon>Nematoda</taxon>
        <taxon>Enoplea</taxon>
        <taxon>Dorylaimia</taxon>
        <taxon>Trichinellida</taxon>
        <taxon>Trichinellidae</taxon>
        <taxon>Trichinella</taxon>
    </lineage>
</organism>
<gene>
    <name evidence="1" type="ORF">T02_7547</name>
</gene>
<proteinExistence type="predicted"/>
<reference evidence="1 2" key="1">
    <citation type="submission" date="2015-05" db="EMBL/GenBank/DDBJ databases">
        <title>Evolution of Trichinella species and genotypes.</title>
        <authorList>
            <person name="Korhonen P.K."/>
            <person name="Edoardo P."/>
            <person name="Giuseppe L.R."/>
            <person name="Gasser R.B."/>
        </authorList>
    </citation>
    <scope>NUCLEOTIDE SEQUENCE [LARGE SCALE GENOMIC DNA]</scope>
    <source>
        <strain evidence="1">ISS10</strain>
    </source>
</reference>